<feature type="compositionally biased region" description="Polar residues" evidence="11">
    <location>
        <begin position="1"/>
        <end position="14"/>
    </location>
</feature>
<name>A0A1G8R2M2_9MICC</name>
<feature type="transmembrane region" description="Helical" evidence="12">
    <location>
        <begin position="77"/>
        <end position="101"/>
    </location>
</feature>
<feature type="transmembrane region" description="Helical" evidence="12">
    <location>
        <begin position="338"/>
        <end position="357"/>
    </location>
</feature>
<dbReference type="InterPro" id="IPR036259">
    <property type="entry name" value="MFS_trans_sf"/>
</dbReference>
<keyword evidence="6" id="KW-0769">Symport</keyword>
<dbReference type="CDD" id="cd17369">
    <property type="entry name" value="MFS_ShiA_like"/>
    <property type="match status" value="1"/>
</dbReference>
<feature type="transmembrane region" description="Helical" evidence="12">
    <location>
        <begin position="113"/>
        <end position="131"/>
    </location>
</feature>
<dbReference type="PANTHER" id="PTHR43045:SF1">
    <property type="entry name" value="SHIKIMATE TRANSPORTER"/>
    <property type="match status" value="1"/>
</dbReference>
<evidence type="ECO:0000256" key="7">
    <source>
        <dbReference type="ARBA" id="ARBA00022989"/>
    </source>
</evidence>
<evidence type="ECO:0000256" key="11">
    <source>
        <dbReference type="SAM" id="MobiDB-lite"/>
    </source>
</evidence>
<dbReference type="GO" id="GO:0015293">
    <property type="term" value="F:symporter activity"/>
    <property type="evidence" value="ECO:0007669"/>
    <property type="project" value="UniProtKB-KW"/>
</dbReference>
<dbReference type="InterPro" id="IPR020846">
    <property type="entry name" value="MFS_dom"/>
</dbReference>
<dbReference type="PROSITE" id="PS50850">
    <property type="entry name" value="MFS"/>
    <property type="match status" value="1"/>
</dbReference>
<keyword evidence="4" id="KW-1003">Cell membrane</keyword>
<feature type="transmembrane region" description="Helical" evidence="12">
    <location>
        <begin position="137"/>
        <end position="157"/>
    </location>
</feature>
<dbReference type="Proteomes" id="UP000182130">
    <property type="component" value="Unassembled WGS sequence"/>
</dbReference>
<proteinExistence type="inferred from homology"/>
<accession>A0A1G8R2M2</accession>
<dbReference type="Gene3D" id="1.20.1250.20">
    <property type="entry name" value="MFS general substrate transporter like domains"/>
    <property type="match status" value="2"/>
</dbReference>
<feature type="transmembrane region" description="Helical" evidence="12">
    <location>
        <begin position="271"/>
        <end position="295"/>
    </location>
</feature>
<feature type="transmembrane region" description="Helical" evidence="12">
    <location>
        <begin position="213"/>
        <end position="232"/>
    </location>
</feature>
<gene>
    <name evidence="14" type="ORF">SAMN05216555_10770</name>
</gene>
<dbReference type="EMBL" id="FNEI01000007">
    <property type="protein sequence ID" value="SDJ11232.1"/>
    <property type="molecule type" value="Genomic_DNA"/>
</dbReference>
<evidence type="ECO:0000256" key="8">
    <source>
        <dbReference type="ARBA" id="ARBA00023136"/>
    </source>
</evidence>
<dbReference type="FunFam" id="1.20.1250.20:FF:000001">
    <property type="entry name" value="Dicarboxylate MFS transporter"/>
    <property type="match status" value="1"/>
</dbReference>
<organism evidence="14 15">
    <name type="scientific">Arthrobacter cupressi</name>
    <dbReference type="NCBI Taxonomy" id="1045773"/>
    <lineage>
        <taxon>Bacteria</taxon>
        <taxon>Bacillati</taxon>
        <taxon>Actinomycetota</taxon>
        <taxon>Actinomycetes</taxon>
        <taxon>Micrococcales</taxon>
        <taxon>Micrococcaceae</taxon>
        <taxon>Arthrobacter</taxon>
    </lineage>
</organism>
<comment type="similarity">
    <text evidence="2">Belongs to the major facilitator superfamily. Metabolite:H+ Symporter (MHS) family (TC 2.A.1.6) family.</text>
</comment>
<feature type="transmembrane region" description="Helical" evidence="12">
    <location>
        <begin position="307"/>
        <end position="326"/>
    </location>
</feature>
<comment type="function">
    <text evidence="9">May be a proton symporter involved in the uptake of osmolytes such as proline and glycine betaine.</text>
</comment>
<feature type="transmembrane region" description="Helical" evidence="12">
    <location>
        <begin position="178"/>
        <end position="201"/>
    </location>
</feature>
<feature type="domain" description="Major facilitator superfamily (MFS) profile" evidence="13">
    <location>
        <begin position="40"/>
        <end position="455"/>
    </location>
</feature>
<keyword evidence="8 12" id="KW-0472">Membrane</keyword>
<evidence type="ECO:0000256" key="3">
    <source>
        <dbReference type="ARBA" id="ARBA00022448"/>
    </source>
</evidence>
<dbReference type="InterPro" id="IPR011701">
    <property type="entry name" value="MFS"/>
</dbReference>
<protein>
    <recommendedName>
        <fullName evidence="10">Putative proline/betaine transporter</fullName>
    </recommendedName>
</protein>
<feature type="region of interest" description="Disordered" evidence="11">
    <location>
        <begin position="1"/>
        <end position="34"/>
    </location>
</feature>
<dbReference type="AlphaFoldDB" id="A0A1G8R2M2"/>
<feature type="compositionally biased region" description="Low complexity" evidence="11">
    <location>
        <begin position="15"/>
        <end position="28"/>
    </location>
</feature>
<evidence type="ECO:0000256" key="2">
    <source>
        <dbReference type="ARBA" id="ARBA00008240"/>
    </source>
</evidence>
<evidence type="ECO:0000256" key="6">
    <source>
        <dbReference type="ARBA" id="ARBA00022847"/>
    </source>
</evidence>
<keyword evidence="15" id="KW-1185">Reference proteome</keyword>
<feature type="transmembrane region" description="Helical" evidence="12">
    <location>
        <begin position="363"/>
        <end position="387"/>
    </location>
</feature>
<evidence type="ECO:0000259" key="13">
    <source>
        <dbReference type="PROSITE" id="PS50850"/>
    </source>
</evidence>
<comment type="subcellular location">
    <subcellularLocation>
        <location evidence="1">Cell membrane</location>
        <topology evidence="1">Multi-pass membrane protein</topology>
    </subcellularLocation>
</comment>
<keyword evidence="5 12" id="KW-0812">Transmembrane</keyword>
<sequence>MSINSQTQGKQTPGSASASSASASSASATKKGGGNSMKRVVAASFVGTTLEYYDFFAYSTAASIVFPVLFFPGSDPAIGLILALSTYAVGYVVRPLGAAVFGHFGDKIGRKNVLVTTLLLMGLASAAVGLLPTYENIGIWAPILLVSLRFLQGIGIGGEWGGAALMVTESDKSGRRGFFGSLVQSAAPTGLLLATGIFTLLTATLAKDAFMAWGWRIPFLISFLLVAIGLYIRMKLAESPVFEEAEKKAEAKKQEEVKAPLLYVFAHYKKALALAVGARIGSDIAFYIFALFVLVYGTEHLGLPKSLALAASTISAVAQMIAIPLFGALCDKLGRRPVMIGGAIAGIIYSFVFIAMLNSKEPFLVLIAPAIGLVIVAAMYAPVASFIPELFPTKVRYTGAAVGFQLAGVFGGGFAPLIAIQLIALTTSGFSVAGYLSATLLLMVYCVFIAKETSKIAMTEAGAKAPAATR</sequence>
<evidence type="ECO:0000313" key="15">
    <source>
        <dbReference type="Proteomes" id="UP000182130"/>
    </source>
</evidence>
<evidence type="ECO:0000313" key="14">
    <source>
        <dbReference type="EMBL" id="SDJ11232.1"/>
    </source>
</evidence>
<feature type="transmembrane region" description="Helical" evidence="12">
    <location>
        <begin position="430"/>
        <end position="450"/>
    </location>
</feature>
<evidence type="ECO:0000256" key="9">
    <source>
        <dbReference type="ARBA" id="ARBA00037295"/>
    </source>
</evidence>
<dbReference type="PANTHER" id="PTHR43045">
    <property type="entry name" value="SHIKIMATE TRANSPORTER"/>
    <property type="match status" value="1"/>
</dbReference>
<evidence type="ECO:0000256" key="12">
    <source>
        <dbReference type="SAM" id="Phobius"/>
    </source>
</evidence>
<evidence type="ECO:0000256" key="1">
    <source>
        <dbReference type="ARBA" id="ARBA00004651"/>
    </source>
</evidence>
<dbReference type="STRING" id="1045773.SAMN05216555_10770"/>
<evidence type="ECO:0000256" key="5">
    <source>
        <dbReference type="ARBA" id="ARBA00022692"/>
    </source>
</evidence>
<dbReference type="Pfam" id="PF07690">
    <property type="entry name" value="MFS_1"/>
    <property type="match status" value="1"/>
</dbReference>
<reference evidence="15" key="1">
    <citation type="submission" date="2016-10" db="EMBL/GenBank/DDBJ databases">
        <authorList>
            <person name="Varghese N."/>
            <person name="Submissions S."/>
        </authorList>
    </citation>
    <scope>NUCLEOTIDE SEQUENCE [LARGE SCALE GENOMIC DNA]</scope>
    <source>
        <strain evidence="15">CGMCC 1.10783</strain>
    </source>
</reference>
<evidence type="ECO:0000256" key="4">
    <source>
        <dbReference type="ARBA" id="ARBA00022475"/>
    </source>
</evidence>
<feature type="transmembrane region" description="Helical" evidence="12">
    <location>
        <begin position="399"/>
        <end position="424"/>
    </location>
</feature>
<keyword evidence="7 12" id="KW-1133">Transmembrane helix</keyword>
<evidence type="ECO:0000256" key="10">
    <source>
        <dbReference type="ARBA" id="ARBA00039918"/>
    </source>
</evidence>
<keyword evidence="3" id="KW-0813">Transport</keyword>
<dbReference type="GO" id="GO:0005886">
    <property type="term" value="C:plasma membrane"/>
    <property type="evidence" value="ECO:0007669"/>
    <property type="project" value="UniProtKB-SubCell"/>
</dbReference>
<dbReference type="SUPFAM" id="SSF103473">
    <property type="entry name" value="MFS general substrate transporter"/>
    <property type="match status" value="1"/>
</dbReference>